<dbReference type="PANTHER" id="PTHR22744:SF14">
    <property type="entry name" value="BTB DOMAIN-CONTAINING PROTEIN-RELATED"/>
    <property type="match status" value="1"/>
</dbReference>
<sequence length="362" mass="41224">SIIMESLVDSLSSLTVVADSSSLCKYDDDELPDYYDVLEKECEFEIPMESIKDRLSSLPKAEFISIAHTCDGFDWRVKMTIDAEGDIWVLPVIQPSHSTRFWTLSANFSVVGVGFKEDDKPCVEEKINCDEKISVEKPFKLSSITEITNLKMSGEENAKFKATFSPISSDGVSPRRRWPISDKTNPLADTRVYVGRKSLAIPMQYLSMYSEYFRSFGYDDCAGRTIQVDGKKHYVIEGVTYDEFYQWLLVRMPGSHSICRENAELVLKASKALEAISTVEIVDDYLIKDKELSTAYKFMLMIRYDLKKMKAKLDATLAKNDYLAILHSEEYKRFKSSEKLALMECIQRTTKSEFPKVAPAAS</sequence>
<keyword evidence="3" id="KW-1185">Reference proteome</keyword>
<dbReference type="InterPro" id="IPR000210">
    <property type="entry name" value="BTB/POZ_dom"/>
</dbReference>
<accession>A0AAV5VB48</accession>
<dbReference type="InterPro" id="IPR011333">
    <property type="entry name" value="SKP1/BTB/POZ_sf"/>
</dbReference>
<reference evidence="2" key="1">
    <citation type="submission" date="2023-10" db="EMBL/GenBank/DDBJ databases">
        <title>Genome assembly of Pristionchus species.</title>
        <authorList>
            <person name="Yoshida K."/>
            <person name="Sommer R.J."/>
        </authorList>
    </citation>
    <scope>NUCLEOTIDE SEQUENCE</scope>
    <source>
        <strain evidence="2">RS5133</strain>
    </source>
</reference>
<organism evidence="2 3">
    <name type="scientific">Pristionchus fissidentatus</name>
    <dbReference type="NCBI Taxonomy" id="1538716"/>
    <lineage>
        <taxon>Eukaryota</taxon>
        <taxon>Metazoa</taxon>
        <taxon>Ecdysozoa</taxon>
        <taxon>Nematoda</taxon>
        <taxon>Chromadorea</taxon>
        <taxon>Rhabditida</taxon>
        <taxon>Rhabditina</taxon>
        <taxon>Diplogasteromorpha</taxon>
        <taxon>Diplogasteroidea</taxon>
        <taxon>Neodiplogasteridae</taxon>
        <taxon>Pristionchus</taxon>
    </lineage>
</organism>
<dbReference type="Pfam" id="PF00651">
    <property type="entry name" value="BTB"/>
    <property type="match status" value="1"/>
</dbReference>
<evidence type="ECO:0000313" key="2">
    <source>
        <dbReference type="EMBL" id="GMT16891.1"/>
    </source>
</evidence>
<dbReference type="EMBL" id="BTSY01000002">
    <property type="protein sequence ID" value="GMT16891.1"/>
    <property type="molecule type" value="Genomic_DNA"/>
</dbReference>
<dbReference type="AlphaFoldDB" id="A0AAV5VB48"/>
<feature type="non-terminal residue" evidence="2">
    <location>
        <position position="1"/>
    </location>
</feature>
<comment type="caution">
    <text evidence="2">The sequence shown here is derived from an EMBL/GenBank/DDBJ whole genome shotgun (WGS) entry which is preliminary data.</text>
</comment>
<protein>
    <recommendedName>
        <fullName evidence="1">BTB domain-containing protein</fullName>
    </recommendedName>
</protein>
<feature type="domain" description="BTB" evidence="1">
    <location>
        <begin position="187"/>
        <end position="289"/>
    </location>
</feature>
<evidence type="ECO:0000313" key="3">
    <source>
        <dbReference type="Proteomes" id="UP001432322"/>
    </source>
</evidence>
<gene>
    <name evidence="2" type="ORF">PFISCL1PPCAC_8188</name>
</gene>
<name>A0AAV5VB48_9BILA</name>
<dbReference type="PANTHER" id="PTHR22744">
    <property type="entry name" value="HELIX LOOP HELIX PROTEIN 21-RELATED"/>
    <property type="match status" value="1"/>
</dbReference>
<evidence type="ECO:0000259" key="1">
    <source>
        <dbReference type="Pfam" id="PF00651"/>
    </source>
</evidence>
<dbReference type="Proteomes" id="UP001432322">
    <property type="component" value="Unassembled WGS sequence"/>
</dbReference>
<dbReference type="SUPFAM" id="SSF54695">
    <property type="entry name" value="POZ domain"/>
    <property type="match status" value="1"/>
</dbReference>
<proteinExistence type="predicted"/>